<dbReference type="InterPro" id="IPR001810">
    <property type="entry name" value="F-box_dom"/>
</dbReference>
<evidence type="ECO:0000256" key="3">
    <source>
        <dbReference type="PROSITE-ProRule" id="PRU00221"/>
    </source>
</evidence>
<keyword evidence="2" id="KW-0677">Repeat</keyword>
<feature type="compositionally biased region" description="Basic residues" evidence="4">
    <location>
        <begin position="630"/>
        <end position="655"/>
    </location>
</feature>
<dbReference type="SUPFAM" id="SSF50978">
    <property type="entry name" value="WD40 repeat-like"/>
    <property type="match status" value="1"/>
</dbReference>
<feature type="region of interest" description="Disordered" evidence="4">
    <location>
        <begin position="619"/>
        <end position="655"/>
    </location>
</feature>
<feature type="region of interest" description="Disordered" evidence="4">
    <location>
        <begin position="121"/>
        <end position="141"/>
    </location>
</feature>
<dbReference type="Proteomes" id="UP001472866">
    <property type="component" value="Chromosome 01"/>
</dbReference>
<dbReference type="SMART" id="SM00320">
    <property type="entry name" value="WD40"/>
    <property type="match status" value="3"/>
</dbReference>
<dbReference type="InterPro" id="IPR036322">
    <property type="entry name" value="WD40_repeat_dom_sf"/>
</dbReference>
<evidence type="ECO:0000256" key="1">
    <source>
        <dbReference type="ARBA" id="ARBA00022574"/>
    </source>
</evidence>
<dbReference type="SUPFAM" id="SSF81383">
    <property type="entry name" value="F-box domain"/>
    <property type="match status" value="1"/>
</dbReference>
<dbReference type="AlphaFoldDB" id="A0A7S3C8Q9"/>
<name>A0A7S3C8Q9_9CHLO</name>
<dbReference type="EMBL" id="HBHZ01003050">
    <property type="protein sequence ID" value="CAE0189298.1"/>
    <property type="molecule type" value="Transcribed_RNA"/>
</dbReference>
<dbReference type="PROSITE" id="PS50082">
    <property type="entry name" value="WD_REPEATS_2"/>
    <property type="match status" value="1"/>
</dbReference>
<keyword evidence="1 3" id="KW-0853">WD repeat</keyword>
<dbReference type="GO" id="GO:1990234">
    <property type="term" value="C:transferase complex"/>
    <property type="evidence" value="ECO:0007669"/>
    <property type="project" value="UniProtKB-ARBA"/>
</dbReference>
<evidence type="ECO:0000256" key="4">
    <source>
        <dbReference type="SAM" id="MobiDB-lite"/>
    </source>
</evidence>
<evidence type="ECO:0000313" key="8">
    <source>
        <dbReference type="EMBL" id="WZN59327.1"/>
    </source>
</evidence>
<feature type="repeat" description="WD" evidence="3">
    <location>
        <begin position="339"/>
        <end position="378"/>
    </location>
</feature>
<dbReference type="Pfam" id="PF00400">
    <property type="entry name" value="WD40"/>
    <property type="match status" value="2"/>
</dbReference>
<dbReference type="InterPro" id="IPR036047">
    <property type="entry name" value="F-box-like_dom_sf"/>
</dbReference>
<sequence length="655" mass="71692">MSPSARAQAHRVREASSPIDFSSPASTSSTGRLFPYGSSPNSGGYGSYGSSPKLGSASAASAAKAYYAKLRYSDLYDRDEIEVGFLRDTVGDRRRSGAEAWSERVQSVVVDISFEEFAREVDSNKGRASEGQGLGGDRGAHRKHTHFHRVKYFKRRLGGEDEGEEILWEAPPPGRERLAASGSPSVSYSSSPPLSLLHGLASLRAASECAGAHHSEDVLPDQAWLLILQELEAKELCVACSVSKHLSGLVHSAPFLWRRLYERTFGAQPEEEWSARVVKHVLCKSERSARKWLDSAPSRKYVGFQSTSVLSMDDSHVVSGDGQNLRVWVHKTDRRIKTLKGHTAAISCIGFDHQHISSGDVTGHLKLWSMDELKNMRSMRAHADTVSDCLHFQSLCLTCSLDGFIKVWDIGQAHPLVLTLEGGERLYNLCAHGARNRLYSVGARILGWDLETAREVCRIEEDGDMVADPNVYYGYDVDVWPGTGMCSKALANNGHLLASAGKGIVNLYDLRSARRCCAFEVAGGAGSFDGRGARGDVAGLDLDDWKLSVGFKGGQEITVHDVRAASSGRVAVDPSLTLRPAGAPGKRVSCFSVFDSYAVAGLEGEQCFLWNFDRTHIAEGGSEDEENRHAQTKGKKKKKGRCPKERKRFPKRTTK</sequence>
<reference evidence="8 9" key="2">
    <citation type="submission" date="2024-03" db="EMBL/GenBank/DDBJ databases">
        <title>Complete genome sequence of the green alga Chloropicon roscoffensis RCC1871.</title>
        <authorList>
            <person name="Lemieux C."/>
            <person name="Pombert J.-F."/>
            <person name="Otis C."/>
            <person name="Turmel M."/>
        </authorList>
    </citation>
    <scope>NUCLEOTIDE SEQUENCE [LARGE SCALE GENOMIC DNA]</scope>
    <source>
        <strain evidence="8 9">RCC1871</strain>
    </source>
</reference>
<dbReference type="PROSITE" id="PS50181">
    <property type="entry name" value="FBOX"/>
    <property type="match status" value="1"/>
</dbReference>
<dbReference type="Gene3D" id="2.130.10.10">
    <property type="entry name" value="YVTN repeat-like/Quinoprotein amine dehydrogenase"/>
    <property type="match status" value="1"/>
</dbReference>
<organism evidence="6">
    <name type="scientific">Chloropicon roscoffensis</name>
    <dbReference type="NCBI Taxonomy" id="1461544"/>
    <lineage>
        <taxon>Eukaryota</taxon>
        <taxon>Viridiplantae</taxon>
        <taxon>Chlorophyta</taxon>
        <taxon>Chloropicophyceae</taxon>
        <taxon>Chloropicales</taxon>
        <taxon>Chloropicaceae</taxon>
        <taxon>Chloropicon</taxon>
    </lineage>
</organism>
<protein>
    <recommendedName>
        <fullName evidence="5">F-box domain-containing protein</fullName>
    </recommendedName>
</protein>
<feature type="compositionally biased region" description="Low complexity" evidence="4">
    <location>
        <begin position="35"/>
        <end position="51"/>
    </location>
</feature>
<reference evidence="6" key="1">
    <citation type="submission" date="2021-01" db="EMBL/GenBank/DDBJ databases">
        <authorList>
            <person name="Corre E."/>
            <person name="Pelletier E."/>
            <person name="Niang G."/>
            <person name="Scheremetjew M."/>
            <person name="Finn R."/>
            <person name="Kale V."/>
            <person name="Holt S."/>
            <person name="Cochrane G."/>
            <person name="Meng A."/>
            <person name="Brown T."/>
            <person name="Cohen L."/>
        </authorList>
    </citation>
    <scope>NUCLEOTIDE SEQUENCE</scope>
    <source>
        <strain evidence="6">RCC1871</strain>
    </source>
</reference>
<gene>
    <name evidence="6" type="ORF">CROS1456_LOCUS2369</name>
    <name evidence="7" type="ORF">CROS1456_LOCUS2370</name>
    <name evidence="8" type="ORF">HKI87_01g08530</name>
</gene>
<dbReference type="InterPro" id="IPR001680">
    <property type="entry name" value="WD40_rpt"/>
</dbReference>
<keyword evidence="9" id="KW-1185">Reference proteome</keyword>
<dbReference type="InterPro" id="IPR015943">
    <property type="entry name" value="WD40/YVTN_repeat-like_dom_sf"/>
</dbReference>
<evidence type="ECO:0000313" key="7">
    <source>
        <dbReference type="EMBL" id="CAE0189299.1"/>
    </source>
</evidence>
<dbReference type="EMBL" id="HBHZ01003051">
    <property type="protein sequence ID" value="CAE0189299.1"/>
    <property type="molecule type" value="Transcribed_RNA"/>
</dbReference>
<feature type="compositionally biased region" description="Polar residues" evidence="4">
    <location>
        <begin position="19"/>
        <end position="31"/>
    </location>
</feature>
<proteinExistence type="predicted"/>
<evidence type="ECO:0000313" key="6">
    <source>
        <dbReference type="EMBL" id="CAE0189298.1"/>
    </source>
</evidence>
<evidence type="ECO:0000259" key="5">
    <source>
        <dbReference type="PROSITE" id="PS50181"/>
    </source>
</evidence>
<evidence type="ECO:0000313" key="9">
    <source>
        <dbReference type="Proteomes" id="UP001472866"/>
    </source>
</evidence>
<evidence type="ECO:0000256" key="2">
    <source>
        <dbReference type="ARBA" id="ARBA00022737"/>
    </source>
</evidence>
<dbReference type="Gene3D" id="1.20.1280.50">
    <property type="match status" value="1"/>
</dbReference>
<accession>A0A7S3C8Q9</accession>
<feature type="region of interest" description="Disordered" evidence="4">
    <location>
        <begin position="1"/>
        <end position="51"/>
    </location>
</feature>
<dbReference type="EMBL" id="CP151501">
    <property type="protein sequence ID" value="WZN59327.1"/>
    <property type="molecule type" value="Genomic_DNA"/>
</dbReference>
<dbReference type="PANTHER" id="PTHR22847">
    <property type="entry name" value="WD40 REPEAT PROTEIN"/>
    <property type="match status" value="1"/>
</dbReference>
<dbReference type="SMART" id="SM00256">
    <property type="entry name" value="FBOX"/>
    <property type="match status" value="1"/>
</dbReference>
<dbReference type="PANTHER" id="PTHR22847:SF637">
    <property type="entry name" value="WD REPEAT DOMAIN 5B"/>
    <property type="match status" value="1"/>
</dbReference>
<feature type="domain" description="F-box" evidence="5">
    <location>
        <begin position="213"/>
        <end position="260"/>
    </location>
</feature>
<dbReference type="Pfam" id="PF12937">
    <property type="entry name" value="F-box-like"/>
    <property type="match status" value="1"/>
</dbReference>